<reference evidence="11 12" key="1">
    <citation type="journal article" date="2016" name="BMC Genomics">
        <title>Comparative genomics reveals Cyclospora cayetanensis possesses coccidia-like metabolism and invasion components but unique surface antigens.</title>
        <authorList>
            <person name="Liu S."/>
            <person name="Wang L."/>
            <person name="Zheng H."/>
            <person name="Xu Z."/>
            <person name="Roellig D.M."/>
            <person name="Li N."/>
            <person name="Frace M.A."/>
            <person name="Tang K."/>
            <person name="Arrowood M.J."/>
            <person name="Moss D.M."/>
            <person name="Zhang L."/>
            <person name="Feng Y."/>
            <person name="Xiao L."/>
        </authorList>
    </citation>
    <scope>NUCLEOTIDE SEQUENCE [LARGE SCALE GENOMIC DNA]</scope>
    <source>
        <strain evidence="11 12">CHN_HEN01</strain>
    </source>
</reference>
<evidence type="ECO:0000256" key="3">
    <source>
        <dbReference type="ARBA" id="ARBA00022801"/>
    </source>
</evidence>
<evidence type="ECO:0000259" key="9">
    <source>
        <dbReference type="PROSITE" id="PS51192"/>
    </source>
</evidence>
<dbReference type="Proteomes" id="UP000095192">
    <property type="component" value="Unassembled WGS sequence"/>
</dbReference>
<dbReference type="InterPro" id="IPR047112">
    <property type="entry name" value="RecG/Mfd"/>
</dbReference>
<feature type="region of interest" description="Disordered" evidence="8">
    <location>
        <begin position="289"/>
        <end position="310"/>
    </location>
</feature>
<keyword evidence="7" id="KW-0234">DNA repair</keyword>
<dbReference type="PANTHER" id="PTHR47964:SF1">
    <property type="entry name" value="ATP-DEPENDENT DNA HELICASE HOMOLOG RECG, CHLOROPLASTIC"/>
    <property type="match status" value="1"/>
</dbReference>
<evidence type="ECO:0000256" key="6">
    <source>
        <dbReference type="ARBA" id="ARBA00023125"/>
    </source>
</evidence>
<dbReference type="Pfam" id="PF00271">
    <property type="entry name" value="Helicase_C"/>
    <property type="match status" value="1"/>
</dbReference>
<dbReference type="GO" id="GO:0016787">
    <property type="term" value="F:hydrolase activity"/>
    <property type="evidence" value="ECO:0007669"/>
    <property type="project" value="UniProtKB-KW"/>
</dbReference>
<organism evidence="11 12">
    <name type="scientific">Cyclospora cayetanensis</name>
    <dbReference type="NCBI Taxonomy" id="88456"/>
    <lineage>
        <taxon>Eukaryota</taxon>
        <taxon>Sar</taxon>
        <taxon>Alveolata</taxon>
        <taxon>Apicomplexa</taxon>
        <taxon>Conoidasida</taxon>
        <taxon>Coccidia</taxon>
        <taxon>Eucoccidiorida</taxon>
        <taxon>Eimeriorina</taxon>
        <taxon>Eimeriidae</taxon>
        <taxon>Cyclospora</taxon>
    </lineage>
</organism>
<gene>
    <name evidence="11" type="ORF">cyc_03291</name>
</gene>
<dbReference type="SMART" id="SM00490">
    <property type="entry name" value="HELICc"/>
    <property type="match status" value="1"/>
</dbReference>
<evidence type="ECO:0000313" key="12">
    <source>
        <dbReference type="Proteomes" id="UP000095192"/>
    </source>
</evidence>
<dbReference type="InterPro" id="IPR027417">
    <property type="entry name" value="P-loop_NTPase"/>
</dbReference>
<proteinExistence type="predicted"/>
<dbReference type="SUPFAM" id="SSF52540">
    <property type="entry name" value="P-loop containing nucleoside triphosphate hydrolases"/>
    <property type="match status" value="2"/>
</dbReference>
<evidence type="ECO:0000256" key="1">
    <source>
        <dbReference type="ARBA" id="ARBA00022741"/>
    </source>
</evidence>
<dbReference type="VEuPathDB" id="ToxoDB:LOC34620011"/>
<dbReference type="GO" id="GO:0006281">
    <property type="term" value="P:DNA repair"/>
    <property type="evidence" value="ECO:0007669"/>
    <property type="project" value="UniProtKB-KW"/>
</dbReference>
<keyword evidence="6" id="KW-0238">DNA-binding</keyword>
<evidence type="ECO:0000313" key="11">
    <source>
        <dbReference type="EMBL" id="OEH79667.1"/>
    </source>
</evidence>
<dbReference type="GO" id="GO:0003677">
    <property type="term" value="F:DNA binding"/>
    <property type="evidence" value="ECO:0007669"/>
    <property type="project" value="UniProtKB-KW"/>
</dbReference>
<name>A0A1D3D878_9EIME</name>
<dbReference type="GO" id="GO:0003678">
    <property type="term" value="F:DNA helicase activity"/>
    <property type="evidence" value="ECO:0007669"/>
    <property type="project" value="TreeGrafter"/>
</dbReference>
<dbReference type="VEuPathDB" id="ToxoDB:cyc_03291"/>
<protein>
    <submittedName>
        <fullName evidence="11">ATP-dependent DNA helicase</fullName>
    </submittedName>
</protein>
<evidence type="ECO:0000256" key="4">
    <source>
        <dbReference type="ARBA" id="ARBA00022806"/>
    </source>
</evidence>
<evidence type="ECO:0000256" key="2">
    <source>
        <dbReference type="ARBA" id="ARBA00022763"/>
    </source>
</evidence>
<evidence type="ECO:0000256" key="8">
    <source>
        <dbReference type="SAM" id="MobiDB-lite"/>
    </source>
</evidence>
<dbReference type="Pfam" id="PF00270">
    <property type="entry name" value="DEAD"/>
    <property type="match status" value="1"/>
</dbReference>
<keyword evidence="3" id="KW-0378">Hydrolase</keyword>
<dbReference type="PROSITE" id="PS51192">
    <property type="entry name" value="HELICASE_ATP_BIND_1"/>
    <property type="match status" value="1"/>
</dbReference>
<sequence>MRSGVSPLLDTAPTSFGLLAFALSSHHRLSLSTYSLLFFLLQLGRAFAPPTASSTDGETSLQLFLRSLPFTPTPSQAEALAEIEADMRMPRPMRRLVQGDVGSGKTIVAAGAMVLAALSGRQAALLAPTTALARQHKKVYVTAAAAQKHSIGELLAPLGLKVSLLTGNVPSKEEITRAINAGEQLIVVGTHALLQRYVRFPRLGLLVIDEQHKFGVHQRSKLLRDCMKGPPYGPAAAEKAQPQGEEKGGAEEAKGLCDVLLLTATPIPRTQLMSHCGLLQLSRLQRRTEGASLAPGPGVPGGGATHASAGRPSLAAASAFDAIRITPPLKANAEGSPQELLKEVAEGSTPRVFTKVVDRSDKNALEEVYKELQDCVTAGRQAYWICPFVEETGASLGAGITSSRRWGCMQEGGERSHRTASRAFRELQQKLPHIRFGLLHGRMAQKDQQEVLRLFRSGVISVLVSTTVVEVGIDVPNAAFIVVDSAERQASKPRRLPPQLSCIEGTFGISQLHQLRGRVMRDPTQSALCYLLFDSSGKGLDERAVARLTAAAATTDGFCIASRDASLRGSGTLFGSLQHGRTDVGLFTGIPLEERLKLQREAAQDARELLQIYLRDEGSSRGPESSPGPLPLLQALPGAASVQASLEGLKEGSSWNFSKGCGKSVCPQDAALHSTTTEKEAVLGVPKAPAPPEAPACAAGEQQKSRALQESLARETRDLVDAVQVLMPQEKTDWILSI</sequence>
<evidence type="ECO:0000256" key="5">
    <source>
        <dbReference type="ARBA" id="ARBA00022840"/>
    </source>
</evidence>
<comment type="caution">
    <text evidence="11">The sequence shown here is derived from an EMBL/GenBank/DDBJ whole genome shotgun (WGS) entry which is preliminary data.</text>
</comment>
<dbReference type="SMART" id="SM00487">
    <property type="entry name" value="DEXDc"/>
    <property type="match status" value="1"/>
</dbReference>
<keyword evidence="4 11" id="KW-0347">Helicase</keyword>
<feature type="domain" description="Helicase C-terminal" evidence="10">
    <location>
        <begin position="364"/>
        <end position="568"/>
    </location>
</feature>
<dbReference type="GO" id="GO:0005524">
    <property type="term" value="F:ATP binding"/>
    <property type="evidence" value="ECO:0007669"/>
    <property type="project" value="UniProtKB-KW"/>
</dbReference>
<keyword evidence="12" id="KW-1185">Reference proteome</keyword>
<dbReference type="PROSITE" id="PS51194">
    <property type="entry name" value="HELICASE_CTER"/>
    <property type="match status" value="1"/>
</dbReference>
<accession>A0A1D3D878</accession>
<dbReference type="EMBL" id="JROU02000314">
    <property type="protein sequence ID" value="OEH79667.1"/>
    <property type="molecule type" value="Genomic_DNA"/>
</dbReference>
<dbReference type="Gene3D" id="3.40.50.300">
    <property type="entry name" value="P-loop containing nucleotide triphosphate hydrolases"/>
    <property type="match status" value="2"/>
</dbReference>
<keyword evidence="1" id="KW-0547">Nucleotide-binding</keyword>
<keyword evidence="5" id="KW-0067">ATP-binding</keyword>
<dbReference type="InterPro" id="IPR011545">
    <property type="entry name" value="DEAD/DEAH_box_helicase_dom"/>
</dbReference>
<dbReference type="PANTHER" id="PTHR47964">
    <property type="entry name" value="ATP-DEPENDENT DNA HELICASE HOMOLOG RECG, CHLOROPLASTIC"/>
    <property type="match status" value="1"/>
</dbReference>
<keyword evidence="2" id="KW-0227">DNA damage</keyword>
<dbReference type="InterPro" id="IPR001650">
    <property type="entry name" value="Helicase_C-like"/>
</dbReference>
<feature type="domain" description="Helicase ATP-binding" evidence="9">
    <location>
        <begin position="86"/>
        <end position="284"/>
    </location>
</feature>
<dbReference type="AlphaFoldDB" id="A0A1D3D878"/>
<dbReference type="InterPro" id="IPR014001">
    <property type="entry name" value="Helicase_ATP-bd"/>
</dbReference>
<evidence type="ECO:0000259" key="10">
    <source>
        <dbReference type="PROSITE" id="PS51194"/>
    </source>
</evidence>
<dbReference type="InParanoid" id="A0A1D3D878"/>
<evidence type="ECO:0000256" key="7">
    <source>
        <dbReference type="ARBA" id="ARBA00023204"/>
    </source>
</evidence>